<protein>
    <submittedName>
        <fullName evidence="1">Uncharacterized protein</fullName>
    </submittedName>
</protein>
<proteinExistence type="predicted"/>
<dbReference type="VEuPathDB" id="FungiDB:RhiirFUN_016471"/>
<dbReference type="EMBL" id="KI298930">
    <property type="protein sequence ID" value="ERZ98230.1"/>
    <property type="molecule type" value="Genomic_DNA"/>
</dbReference>
<dbReference type="HOGENOM" id="CLU_2122376_0_0_1"/>
<evidence type="ECO:0000313" key="1">
    <source>
        <dbReference type="EMBL" id="ERZ98230.1"/>
    </source>
</evidence>
<reference evidence="1" key="1">
    <citation type="submission" date="2013-07" db="EMBL/GenBank/DDBJ databases">
        <title>The genome of an arbuscular mycorrhizal fungus provides insights into the evolution of the oldest plant symbiosis.</title>
        <authorList>
            <consortium name="DOE Joint Genome Institute"/>
            <person name="Tisserant E."/>
            <person name="Malbreil M."/>
            <person name="Kuo A."/>
            <person name="Kohler A."/>
            <person name="Symeonidi A."/>
            <person name="Balestrini R."/>
            <person name="Charron P."/>
            <person name="Duensing N."/>
            <person name="Frei-dit-Frey N."/>
            <person name="Gianinazzi-Pearson V."/>
            <person name="Gilbert B."/>
            <person name="Handa Y."/>
            <person name="Hijri M."/>
            <person name="Kaul R."/>
            <person name="Kawaguchi M."/>
            <person name="Krajinski F."/>
            <person name="Lammers P."/>
            <person name="Lapierre D."/>
            <person name="Masclaux F.G."/>
            <person name="Murat C."/>
            <person name="Morin E."/>
            <person name="Ndikumana S."/>
            <person name="Pagni M."/>
            <person name="Petitpierre D."/>
            <person name="Requena N."/>
            <person name="Rosikiewicz P."/>
            <person name="Riley R."/>
            <person name="Saito K."/>
            <person name="San Clemente H."/>
            <person name="Shapiro H."/>
            <person name="van Tuinen D."/>
            <person name="Becard G."/>
            <person name="Bonfante P."/>
            <person name="Paszkowski U."/>
            <person name="Shachar-Hill Y."/>
            <person name="Young J.P."/>
            <person name="Sanders I.R."/>
            <person name="Henrissat B."/>
            <person name="Rensing S.A."/>
            <person name="Grigoriev I.V."/>
            <person name="Corradi N."/>
            <person name="Roux C."/>
            <person name="Martin F."/>
        </authorList>
    </citation>
    <scope>NUCLEOTIDE SEQUENCE</scope>
    <source>
        <strain evidence="1">DAOM 197198</strain>
    </source>
</reference>
<gene>
    <name evidence="1" type="ORF">GLOINDRAFT_10739</name>
</gene>
<organism evidence="1">
    <name type="scientific">Rhizophagus irregularis (strain DAOM 181602 / DAOM 197198 / MUCL 43194)</name>
    <name type="common">Arbuscular mycorrhizal fungus</name>
    <name type="synonym">Glomus intraradices</name>
    <dbReference type="NCBI Taxonomy" id="747089"/>
    <lineage>
        <taxon>Eukaryota</taxon>
        <taxon>Fungi</taxon>
        <taxon>Fungi incertae sedis</taxon>
        <taxon>Mucoromycota</taxon>
        <taxon>Glomeromycotina</taxon>
        <taxon>Glomeromycetes</taxon>
        <taxon>Glomerales</taxon>
        <taxon>Glomeraceae</taxon>
        <taxon>Rhizophagus</taxon>
    </lineage>
</organism>
<dbReference type="AlphaFoldDB" id="U9T4B8"/>
<accession>U9T4B8</accession>
<name>U9T4B8_RHIID</name>
<sequence length="114" mass="12979">MATFEKANTLALHGLWFVSLSRAYCFGITWMTSFSGLGNVGQIPHELFTILIICSSVQKNSHVKSQNNIKVSFVFESKDESEDYQVKIEAMKQELYNAVFSTNDLRVNWNSFLS</sequence>